<dbReference type="InterPro" id="IPR021147">
    <property type="entry name" value="DUF697"/>
</dbReference>
<dbReference type="OrthoDB" id="958025at2"/>
<evidence type="ECO:0000256" key="7">
    <source>
        <dbReference type="ARBA" id="ARBA00023136"/>
    </source>
</evidence>
<dbReference type="EMBL" id="LS483470">
    <property type="protein sequence ID" value="SQI40993.1"/>
    <property type="molecule type" value="Genomic_DNA"/>
</dbReference>
<dbReference type="RefSeq" id="WP_111740385.1">
    <property type="nucleotide sequence ID" value="NZ_LR698987.1"/>
</dbReference>
<keyword evidence="10" id="KW-1185">Reference proteome</keyword>
<reference evidence="9 10" key="1">
    <citation type="submission" date="2018-06" db="EMBL/GenBank/DDBJ databases">
        <authorList>
            <consortium name="Pathogen Informatics"/>
            <person name="Doyle S."/>
        </authorList>
    </citation>
    <scope>NUCLEOTIDE SEQUENCE [LARGE SCALE GENOMIC DNA]</scope>
    <source>
        <strain evidence="9 10">NCTC12151</strain>
    </source>
</reference>
<dbReference type="PANTHER" id="PTHR39342:SF1">
    <property type="entry name" value="UPF0283 MEMBRANE PROTEIN YCJF"/>
    <property type="match status" value="1"/>
</dbReference>
<evidence type="ECO:0000256" key="8">
    <source>
        <dbReference type="HAMAP-Rule" id="MF_01085"/>
    </source>
</evidence>
<dbReference type="GO" id="GO:0005886">
    <property type="term" value="C:plasma membrane"/>
    <property type="evidence" value="ECO:0007669"/>
    <property type="project" value="UniProtKB-SubCell"/>
</dbReference>
<organism evidence="9 10">
    <name type="scientific">Leminorella richardii</name>
    <dbReference type="NCBI Taxonomy" id="158841"/>
    <lineage>
        <taxon>Bacteria</taxon>
        <taxon>Pseudomonadati</taxon>
        <taxon>Pseudomonadota</taxon>
        <taxon>Gammaproteobacteria</taxon>
        <taxon>Enterobacterales</taxon>
        <taxon>Budviciaceae</taxon>
        <taxon>Leminorella</taxon>
    </lineage>
</organism>
<evidence type="ECO:0000256" key="6">
    <source>
        <dbReference type="ARBA" id="ARBA00022989"/>
    </source>
</evidence>
<feature type="transmembrane region" description="Helical" evidence="8">
    <location>
        <begin position="71"/>
        <end position="89"/>
    </location>
</feature>
<keyword evidence="5 8" id="KW-0812">Transmembrane</keyword>
<gene>
    <name evidence="9" type="primary">ycjF</name>
    <name evidence="9" type="ORF">NCTC12151_01866</name>
</gene>
<accession>A0A2X4UQ49</accession>
<dbReference type="PANTHER" id="PTHR39342">
    <property type="entry name" value="UPF0283 MEMBRANE PROTEIN YCJF"/>
    <property type="match status" value="1"/>
</dbReference>
<evidence type="ECO:0000313" key="10">
    <source>
        <dbReference type="Proteomes" id="UP000249005"/>
    </source>
</evidence>
<dbReference type="Proteomes" id="UP000249005">
    <property type="component" value="Chromosome 1"/>
</dbReference>
<feature type="transmembrane region" description="Helical" evidence="8">
    <location>
        <begin position="101"/>
        <end position="121"/>
    </location>
</feature>
<keyword evidence="7 8" id="KW-0472">Membrane</keyword>
<dbReference type="HAMAP" id="MF_01085">
    <property type="entry name" value="UPF0283"/>
    <property type="match status" value="1"/>
</dbReference>
<dbReference type="Pfam" id="PF05128">
    <property type="entry name" value="DUF697"/>
    <property type="match status" value="1"/>
</dbReference>
<keyword evidence="3 8" id="KW-1003">Cell membrane</keyword>
<keyword evidence="4" id="KW-0997">Cell inner membrane</keyword>
<proteinExistence type="inferred from homology"/>
<protein>
    <recommendedName>
        <fullName evidence="8">UPF0283 membrane protein NCTC12151_01866</fullName>
    </recommendedName>
</protein>
<dbReference type="KEGG" id="lri:NCTC12151_01866"/>
<dbReference type="InterPro" id="IPR006507">
    <property type="entry name" value="UPF0283"/>
</dbReference>
<keyword evidence="6 8" id="KW-1133">Transmembrane helix</keyword>
<dbReference type="AlphaFoldDB" id="A0A2X4UQ49"/>
<name>A0A2X4UQ49_9GAMM</name>
<evidence type="ECO:0000256" key="3">
    <source>
        <dbReference type="ARBA" id="ARBA00022475"/>
    </source>
</evidence>
<evidence type="ECO:0000313" key="9">
    <source>
        <dbReference type="EMBL" id="SQI40993.1"/>
    </source>
</evidence>
<evidence type="ECO:0000256" key="1">
    <source>
        <dbReference type="ARBA" id="ARBA00004429"/>
    </source>
</evidence>
<evidence type="ECO:0000256" key="2">
    <source>
        <dbReference type="ARBA" id="ARBA00008255"/>
    </source>
</evidence>
<evidence type="ECO:0000256" key="5">
    <source>
        <dbReference type="ARBA" id="ARBA00022692"/>
    </source>
</evidence>
<evidence type="ECO:0000256" key="4">
    <source>
        <dbReference type="ARBA" id="ARBA00022519"/>
    </source>
</evidence>
<sequence length="353" mass="39314">MNQPIKGRIEFDRPLVDEKEPELRHHQQFDDELAERFYPTSPEIEAEDIEGEAEGLVANALRPKKSLWRRLVTLGLGLFGISAVAQGIYRISDAIAQQEWITLGAYGAGAIIVIAGVGSVATEWRRLYRLRERAQERDTARELLQSHGLGKGRAFCETLAKQAGLDNNHPALRRWQASLHETQNDREVITLYAGLVQPVLDQQARREISSSAAESALMIAVSPLALVDMAFIAWRNIRLINRIANIYGIELGYFSRIRLFKLVLLNIAFAGASELIREVGMDWLSQDITARLSTRAAQGIGAGLLTARLGIKAMELCRPLPWLDGDKPRLGDFRTQLIGQLKSKLSKVGGTEK</sequence>
<comment type="similarity">
    <text evidence="2 8">Belongs to the UPF0283 family.</text>
</comment>
<feature type="transmembrane region" description="Helical" evidence="8">
    <location>
        <begin position="215"/>
        <end position="234"/>
    </location>
</feature>
<dbReference type="NCBIfam" id="TIGR01620">
    <property type="entry name" value="hyp_HI0043"/>
    <property type="match status" value="1"/>
</dbReference>
<comment type="subcellular location">
    <subcellularLocation>
        <location evidence="1">Cell inner membrane</location>
        <topology evidence="1">Multi-pass membrane protein</topology>
    </subcellularLocation>
    <subcellularLocation>
        <location evidence="8">Cell membrane</location>
        <topology evidence="8">Multi-pass membrane protein</topology>
    </subcellularLocation>
</comment>